<protein>
    <submittedName>
        <fullName evidence="8">Protease-4</fullName>
    </submittedName>
</protein>
<keyword evidence="5" id="KW-1133">Transmembrane helix</keyword>
<dbReference type="Gene3D" id="3.90.226.10">
    <property type="entry name" value="2-enoyl-CoA Hydratase, Chain A, domain 1"/>
    <property type="match status" value="1"/>
</dbReference>
<dbReference type="AlphaFoldDB" id="A0A1I0FWE8"/>
<sequence>MWRCDINPTLASLRNLLGTVAKSYVTVVVVALLVSASLAPIVWGTTSNPDGTVAVVEVDSTLTESSAERITDDLQEARQNDSISAVVLDVDSPGGGVSVSEGLYLAVERTAEEMPVVTSVDSTAASGGYYMIAPSDEIYVKPGSIVGSIGVRATYFDVPPTDEQITTGPDKNTGGTEAEYKAQVEMMRQAFVGTVIEHRGDELTLSETELAYAKVYTGTKSVENGLADDIGDTEVAIGTAADMAGLKDYDTVEMESEPRSGISLILGSENGDRPEASAVHPQTFGRYGAVNTPTFLALWGSVDNERVIAATELERPVANETGGDRP</sequence>
<reference evidence="9 10" key="2">
    <citation type="submission" date="2016-10" db="EMBL/GenBank/DDBJ databases">
        <authorList>
            <person name="Varghese N."/>
            <person name="Submissions S."/>
        </authorList>
    </citation>
    <scope>NUCLEOTIDE SEQUENCE [LARGE SCALE GENOMIC DNA]</scope>
    <source>
        <strain evidence="7 10">CDM_1</strain>
        <strain evidence="9">CDM_6</strain>
    </source>
</reference>
<dbReference type="InterPro" id="IPR047272">
    <property type="entry name" value="S49_SppA_C"/>
</dbReference>
<evidence type="ECO:0000256" key="2">
    <source>
        <dbReference type="ARBA" id="ARBA00022670"/>
    </source>
</evidence>
<dbReference type="EMBL" id="FMZP01000007">
    <property type="protein sequence ID" value="SDC80001.1"/>
    <property type="molecule type" value="Genomic_DNA"/>
</dbReference>
<dbReference type="GO" id="GO:0006508">
    <property type="term" value="P:proteolysis"/>
    <property type="evidence" value="ECO:0007669"/>
    <property type="project" value="UniProtKB-KW"/>
</dbReference>
<evidence type="ECO:0000256" key="5">
    <source>
        <dbReference type="SAM" id="Phobius"/>
    </source>
</evidence>
<evidence type="ECO:0000256" key="1">
    <source>
        <dbReference type="ARBA" id="ARBA00008683"/>
    </source>
</evidence>
<feature type="transmembrane region" description="Helical" evidence="5">
    <location>
        <begin position="21"/>
        <end position="43"/>
    </location>
</feature>
<dbReference type="GO" id="GO:0008236">
    <property type="term" value="F:serine-type peptidase activity"/>
    <property type="evidence" value="ECO:0007669"/>
    <property type="project" value="UniProtKB-KW"/>
</dbReference>
<dbReference type="PANTHER" id="PTHR42987:SF4">
    <property type="entry name" value="PROTEASE SOHB-RELATED"/>
    <property type="match status" value="1"/>
</dbReference>
<evidence type="ECO:0000259" key="6">
    <source>
        <dbReference type="Pfam" id="PF01343"/>
    </source>
</evidence>
<dbReference type="RefSeq" id="WP_394328118.1">
    <property type="nucleotide sequence ID" value="NZ_FMZP01000007.1"/>
</dbReference>
<dbReference type="Pfam" id="PF01343">
    <property type="entry name" value="Peptidase_S49"/>
    <property type="match status" value="1"/>
</dbReference>
<reference evidence="8" key="1">
    <citation type="submission" date="2016-10" db="EMBL/GenBank/DDBJ databases">
        <authorList>
            <person name="de Groot N.N."/>
        </authorList>
    </citation>
    <scope>NUCLEOTIDE SEQUENCE [LARGE SCALE GENOMIC DNA]</scope>
    <source>
        <strain evidence="8">CDM_6</strain>
    </source>
</reference>
<evidence type="ECO:0000313" key="8">
    <source>
        <dbReference type="EMBL" id="SET62848.1"/>
    </source>
</evidence>
<name>A0A1I0FWE8_9EURY</name>
<keyword evidence="3" id="KW-0378">Hydrolase</keyword>
<dbReference type="PANTHER" id="PTHR42987">
    <property type="entry name" value="PEPTIDASE S49"/>
    <property type="match status" value="1"/>
</dbReference>
<dbReference type="EMBL" id="FOIC01000009">
    <property type="protein sequence ID" value="SET62848.1"/>
    <property type="molecule type" value="Genomic_DNA"/>
</dbReference>
<keyword evidence="4" id="KW-0720">Serine protease</keyword>
<dbReference type="STRING" id="392421.SAMN04488694_109115"/>
<keyword evidence="5" id="KW-0812">Transmembrane</keyword>
<evidence type="ECO:0000313" key="7">
    <source>
        <dbReference type="EMBL" id="SDC80001.1"/>
    </source>
</evidence>
<keyword evidence="2 8" id="KW-0645">Protease</keyword>
<evidence type="ECO:0000256" key="4">
    <source>
        <dbReference type="ARBA" id="ARBA00022825"/>
    </source>
</evidence>
<dbReference type="CDD" id="cd07023">
    <property type="entry name" value="S49_Sppa_N_C"/>
    <property type="match status" value="1"/>
</dbReference>
<dbReference type="InterPro" id="IPR002142">
    <property type="entry name" value="Peptidase_S49"/>
</dbReference>
<accession>A0A1I0FWE8</accession>
<keyword evidence="5" id="KW-0472">Membrane</keyword>
<evidence type="ECO:0000313" key="10">
    <source>
        <dbReference type="Proteomes" id="UP000324021"/>
    </source>
</evidence>
<feature type="domain" description="Peptidase S49" evidence="6">
    <location>
        <begin position="110"/>
        <end position="246"/>
    </location>
</feature>
<dbReference type="Proteomes" id="UP000324021">
    <property type="component" value="Unassembled WGS sequence"/>
</dbReference>
<gene>
    <name evidence="8" type="ORF">SAMN04488694_109115</name>
    <name evidence="7" type="ORF">SAMN05192552_1007143</name>
</gene>
<dbReference type="InterPro" id="IPR029045">
    <property type="entry name" value="ClpP/crotonase-like_dom_sf"/>
</dbReference>
<keyword evidence="9" id="KW-1185">Reference proteome</keyword>
<dbReference type="SUPFAM" id="SSF52096">
    <property type="entry name" value="ClpP/crotonase"/>
    <property type="match status" value="1"/>
</dbReference>
<evidence type="ECO:0000256" key="3">
    <source>
        <dbReference type="ARBA" id="ARBA00022801"/>
    </source>
</evidence>
<evidence type="ECO:0000313" key="9">
    <source>
        <dbReference type="Proteomes" id="UP000199320"/>
    </source>
</evidence>
<comment type="similarity">
    <text evidence="1">Belongs to the peptidase S49 family.</text>
</comment>
<organism evidence="8 9">
    <name type="scientific">Natrinema hispanicum</name>
    <dbReference type="NCBI Taxonomy" id="392421"/>
    <lineage>
        <taxon>Archaea</taxon>
        <taxon>Methanobacteriati</taxon>
        <taxon>Methanobacteriota</taxon>
        <taxon>Stenosarchaea group</taxon>
        <taxon>Halobacteria</taxon>
        <taxon>Halobacteriales</taxon>
        <taxon>Natrialbaceae</taxon>
        <taxon>Natrinema</taxon>
    </lineage>
</organism>
<proteinExistence type="inferred from homology"/>
<dbReference type="Proteomes" id="UP000199320">
    <property type="component" value="Unassembled WGS sequence"/>
</dbReference>